<evidence type="ECO:0000259" key="2">
    <source>
        <dbReference type="Pfam" id="PF13786"/>
    </source>
</evidence>
<reference evidence="4 5" key="1">
    <citation type="journal article" date="2014" name="Int. J. Syst. Evol. Microbiol.">
        <title>Lysinibacillus halotolerans sp. nov., isolated from saline-alkaline soil.</title>
        <authorList>
            <person name="Kong D."/>
            <person name="Wang Y."/>
            <person name="Zhao B."/>
            <person name="Li Y."/>
            <person name="Song J."/>
            <person name="Zhai Y."/>
            <person name="Zhang C."/>
            <person name="Wang H."/>
            <person name="Chen X."/>
            <person name="Zhao B."/>
            <person name="Ruan Z."/>
        </authorList>
    </citation>
    <scope>NUCLEOTIDE SEQUENCE [LARGE SCALE GENOMIC DNA]</scope>
    <source>
        <strain evidence="4 5">MCCC 1A12703</strain>
    </source>
</reference>
<dbReference type="Pfam" id="PF18705">
    <property type="entry name" value="DUF5643"/>
    <property type="match status" value="1"/>
</dbReference>
<protein>
    <submittedName>
        <fullName evidence="4">DUF4179 domain-containing protein</fullName>
    </submittedName>
</protein>
<dbReference type="Gene3D" id="2.60.40.1630">
    <property type="entry name" value="bacillus anthracis domain"/>
    <property type="match status" value="1"/>
</dbReference>
<name>A0A3M8H9F8_9BACI</name>
<dbReference type="AlphaFoldDB" id="A0A3M8H9F8"/>
<feature type="domain" description="DUF4179" evidence="2">
    <location>
        <begin position="40"/>
        <end position="131"/>
    </location>
</feature>
<comment type="caution">
    <text evidence="4">The sequence shown here is derived from an EMBL/GenBank/DDBJ whole genome shotgun (WGS) entry which is preliminary data.</text>
</comment>
<dbReference type="EMBL" id="RHLQ01000020">
    <property type="protein sequence ID" value="RNC98908.1"/>
    <property type="molecule type" value="Genomic_DNA"/>
</dbReference>
<proteinExistence type="predicted"/>
<sequence>MKKLYKQLNRLNFEIDVEPMEVSELEKERIKRSVLKVKRKKHLTRNFVAAATFLIASSITIGFSFPTFASNIPIVGNVFELFYDDEEYIFEKYDEFSSKLGITQESNGVEVTLTDAVYDGENITVAYTLKSNQNLGERPVLFGDFIAEEFKNAHKYGGFSENYIVEKVNDHEYAVLFIYELIRGPRPEEVHITLQSDEIVDLSNTSQSVKGNWSFHFKLNTLERETFNLAKEHLKTEAEGIEVSVTKLTETSVSTTLYFAEKVDEELFTKEREEWRSVSIDYVISDDLGRNYNFVHYRGGGHNTDFDSLWSKSRITTNVFDEQATSITITPIVHVNKKAGNGGKLERIGEPFKMEPITVPLK</sequence>
<keyword evidence="1" id="KW-0812">Transmembrane</keyword>
<dbReference type="Gene3D" id="2.60.40.1640">
    <property type="entry name" value="Conserved domain protein"/>
    <property type="match status" value="1"/>
</dbReference>
<dbReference type="InterPro" id="IPR040680">
    <property type="entry name" value="DUF5643"/>
</dbReference>
<dbReference type="Proteomes" id="UP000279909">
    <property type="component" value="Unassembled WGS sequence"/>
</dbReference>
<dbReference type="InterPro" id="IPR025436">
    <property type="entry name" value="DUF4179"/>
</dbReference>
<keyword evidence="5" id="KW-1185">Reference proteome</keyword>
<evidence type="ECO:0000259" key="3">
    <source>
        <dbReference type="Pfam" id="PF18705"/>
    </source>
</evidence>
<dbReference type="RefSeq" id="WP_122972091.1">
    <property type="nucleotide sequence ID" value="NZ_RHLQ01000020.1"/>
</dbReference>
<evidence type="ECO:0000313" key="4">
    <source>
        <dbReference type="EMBL" id="RNC98908.1"/>
    </source>
</evidence>
<evidence type="ECO:0000313" key="5">
    <source>
        <dbReference type="Proteomes" id="UP000279909"/>
    </source>
</evidence>
<gene>
    <name evidence="4" type="ORF">EC501_09710</name>
</gene>
<dbReference type="OrthoDB" id="2541898at2"/>
<evidence type="ECO:0000256" key="1">
    <source>
        <dbReference type="SAM" id="Phobius"/>
    </source>
</evidence>
<keyword evidence="1" id="KW-1133">Transmembrane helix</keyword>
<organism evidence="4 5">
    <name type="scientific">Lysinibacillus halotolerans</name>
    <dbReference type="NCBI Taxonomy" id="1368476"/>
    <lineage>
        <taxon>Bacteria</taxon>
        <taxon>Bacillati</taxon>
        <taxon>Bacillota</taxon>
        <taxon>Bacilli</taxon>
        <taxon>Bacillales</taxon>
        <taxon>Bacillaceae</taxon>
        <taxon>Lysinibacillus</taxon>
    </lineage>
</organism>
<dbReference type="Pfam" id="PF13786">
    <property type="entry name" value="DUF4179"/>
    <property type="match status" value="1"/>
</dbReference>
<accession>A0A3M8H9F8</accession>
<feature type="domain" description="DUF5643" evidence="3">
    <location>
        <begin position="236"/>
        <end position="343"/>
    </location>
</feature>
<keyword evidence="1" id="KW-0472">Membrane</keyword>
<feature type="transmembrane region" description="Helical" evidence="1">
    <location>
        <begin position="46"/>
        <end position="65"/>
    </location>
</feature>